<reference evidence="2 3" key="1">
    <citation type="submission" date="2019-11" db="EMBL/GenBank/DDBJ databases">
        <title>Genome sequences of 17 halophilic strains isolated from different environments.</title>
        <authorList>
            <person name="Furrow R.E."/>
        </authorList>
    </citation>
    <scope>NUCLEOTIDE SEQUENCE [LARGE SCALE GENOMIC DNA]</scope>
    <source>
        <strain evidence="2 3">22514_16_FS</strain>
    </source>
</reference>
<comment type="caution">
    <text evidence="2">The sequence shown here is derived from an EMBL/GenBank/DDBJ whole genome shotgun (WGS) entry which is preliminary data.</text>
</comment>
<dbReference type="InterPro" id="IPR010982">
    <property type="entry name" value="Lambda_DNA-bd_dom_sf"/>
</dbReference>
<sequence length="182" mass="21412">MIGIKHILATFQINGNQVARRLNISRQTVSDWINGKRKIPKERINQISHFQEFEFVDRELFSKILSDVEEQKVIVAYYDYLSKRDSKRVIDEVYGVPYMENPHEEDRDAEVEILNTLLIEEEKDHELKKAEALIYGKRNYSNTINSTLYKELLTKLNKICVSDDKKKISLLSEYLNSLTQNN</sequence>
<protein>
    <submittedName>
        <fullName evidence="2">Helix-turn-helix domain-containing protein</fullName>
    </submittedName>
</protein>
<evidence type="ECO:0000259" key="1">
    <source>
        <dbReference type="PROSITE" id="PS50943"/>
    </source>
</evidence>
<dbReference type="RefSeq" id="WP_160909363.1">
    <property type="nucleotide sequence ID" value="NZ_WMEQ01000003.1"/>
</dbReference>
<proteinExistence type="predicted"/>
<dbReference type="SUPFAM" id="SSF47413">
    <property type="entry name" value="lambda repressor-like DNA-binding domains"/>
    <property type="match status" value="1"/>
</dbReference>
<dbReference type="SMART" id="SM00530">
    <property type="entry name" value="HTH_XRE"/>
    <property type="match status" value="1"/>
</dbReference>
<evidence type="ECO:0000313" key="2">
    <source>
        <dbReference type="EMBL" id="MYL33247.1"/>
    </source>
</evidence>
<gene>
    <name evidence="2" type="ORF">GLW05_06490</name>
</gene>
<dbReference type="GO" id="GO:0003677">
    <property type="term" value="F:DNA binding"/>
    <property type="evidence" value="ECO:0007669"/>
    <property type="project" value="InterPro"/>
</dbReference>
<name>A0A6I4ZY32_9BACI</name>
<dbReference type="PROSITE" id="PS50943">
    <property type="entry name" value="HTH_CROC1"/>
    <property type="match status" value="1"/>
</dbReference>
<organism evidence="2 3">
    <name type="scientific">Pontibacillus yanchengensis</name>
    <dbReference type="NCBI Taxonomy" id="462910"/>
    <lineage>
        <taxon>Bacteria</taxon>
        <taxon>Bacillati</taxon>
        <taxon>Bacillota</taxon>
        <taxon>Bacilli</taxon>
        <taxon>Bacillales</taxon>
        <taxon>Bacillaceae</taxon>
        <taxon>Pontibacillus</taxon>
    </lineage>
</organism>
<accession>A0A6I4ZY32</accession>
<dbReference type="InterPro" id="IPR001387">
    <property type="entry name" value="Cro/C1-type_HTH"/>
</dbReference>
<dbReference type="EMBL" id="WMEQ01000003">
    <property type="protein sequence ID" value="MYL33247.1"/>
    <property type="molecule type" value="Genomic_DNA"/>
</dbReference>
<feature type="domain" description="HTH cro/C1-type" evidence="1">
    <location>
        <begin position="17"/>
        <end position="58"/>
    </location>
</feature>
<dbReference type="InterPro" id="IPR031856">
    <property type="entry name" value="YdaS_toxin-like"/>
</dbReference>
<dbReference type="AlphaFoldDB" id="A0A6I4ZY32"/>
<dbReference type="CDD" id="cd00093">
    <property type="entry name" value="HTH_XRE"/>
    <property type="match status" value="1"/>
</dbReference>
<dbReference type="Proteomes" id="UP000468638">
    <property type="component" value="Unassembled WGS sequence"/>
</dbReference>
<evidence type="ECO:0000313" key="3">
    <source>
        <dbReference type="Proteomes" id="UP000468638"/>
    </source>
</evidence>
<dbReference type="Pfam" id="PF15943">
    <property type="entry name" value="YdaS_toxin"/>
    <property type="match status" value="1"/>
</dbReference>
<dbReference type="OrthoDB" id="1904300at2"/>
<dbReference type="Gene3D" id="1.10.260.40">
    <property type="entry name" value="lambda repressor-like DNA-binding domains"/>
    <property type="match status" value="1"/>
</dbReference>